<comment type="caution">
    <text evidence="2">The sequence shown here is derived from an EMBL/GenBank/DDBJ whole genome shotgun (WGS) entry which is preliminary data.</text>
</comment>
<dbReference type="Proteomes" id="UP000585681">
    <property type="component" value="Unassembled WGS sequence"/>
</dbReference>
<gene>
    <name evidence="2" type="ORF">GGR17_001884</name>
</gene>
<organism evidence="2 3">
    <name type="scientific">Actibacterium naphthalenivorans</name>
    <dbReference type="NCBI Taxonomy" id="1614693"/>
    <lineage>
        <taxon>Bacteria</taxon>
        <taxon>Pseudomonadati</taxon>
        <taxon>Pseudomonadota</taxon>
        <taxon>Alphaproteobacteria</taxon>
        <taxon>Rhodobacterales</taxon>
        <taxon>Roseobacteraceae</taxon>
        <taxon>Actibacterium</taxon>
    </lineage>
</organism>
<evidence type="ECO:0000256" key="1">
    <source>
        <dbReference type="SAM" id="Phobius"/>
    </source>
</evidence>
<keyword evidence="1" id="KW-0812">Transmembrane</keyword>
<accession>A0A840C9I1</accession>
<dbReference type="Pfam" id="PF09997">
    <property type="entry name" value="DUF2238"/>
    <property type="match status" value="1"/>
</dbReference>
<feature type="transmembrane region" description="Helical" evidence="1">
    <location>
        <begin position="32"/>
        <end position="50"/>
    </location>
</feature>
<sequence length="211" mass="23666">MTFRGHAYLTYAVWITLCVAFVSALIGGRWSLAFVAALTFVLSIAPALAVARFRIQLPLSFFAGIVLFIFGTIFLGEAFDFYERYWWWDIALHGGSAVGFGLIGFLFVLTLFEGDRLAAPHWALALITFCFAMAIGVSWEVFEFAMDQLFGLNMQKSGLVDTMWDLIVDMIGASIAVLAGSAYLKGRDRRGLARVIAEFVRLNKRFFTRQR</sequence>
<feature type="transmembrane region" description="Helical" evidence="1">
    <location>
        <begin position="162"/>
        <end position="184"/>
    </location>
</feature>
<feature type="transmembrane region" description="Helical" evidence="1">
    <location>
        <begin position="85"/>
        <end position="110"/>
    </location>
</feature>
<evidence type="ECO:0000313" key="3">
    <source>
        <dbReference type="Proteomes" id="UP000585681"/>
    </source>
</evidence>
<dbReference type="RefSeq" id="WP_054538765.1">
    <property type="nucleotide sequence ID" value="NZ_JACIEQ010000002.1"/>
</dbReference>
<evidence type="ECO:0008006" key="4">
    <source>
        <dbReference type="Google" id="ProtNLM"/>
    </source>
</evidence>
<reference evidence="2" key="1">
    <citation type="submission" date="2020-08" db="EMBL/GenBank/DDBJ databases">
        <title>Genomic Encyclopedia of Type Strains, Phase IV (KMG-IV): sequencing the most valuable type-strain genomes for metagenomic binning, comparative biology and taxonomic classification.</title>
        <authorList>
            <person name="Goeker M."/>
        </authorList>
    </citation>
    <scope>NUCLEOTIDE SEQUENCE [LARGE SCALE GENOMIC DNA]</scope>
    <source>
        <strain evidence="2">DSM 105040</strain>
    </source>
</reference>
<proteinExistence type="predicted"/>
<feature type="transmembrane region" description="Helical" evidence="1">
    <location>
        <begin position="122"/>
        <end position="142"/>
    </location>
</feature>
<keyword evidence="1" id="KW-1133">Transmembrane helix</keyword>
<dbReference type="EMBL" id="JACIEQ010000002">
    <property type="protein sequence ID" value="MBB4022075.1"/>
    <property type="molecule type" value="Genomic_DNA"/>
</dbReference>
<name>A0A840C9I1_9RHOB</name>
<feature type="transmembrane region" description="Helical" evidence="1">
    <location>
        <begin position="57"/>
        <end position="79"/>
    </location>
</feature>
<evidence type="ECO:0000313" key="2">
    <source>
        <dbReference type="EMBL" id="MBB4022075.1"/>
    </source>
</evidence>
<keyword evidence="3" id="KW-1185">Reference proteome</keyword>
<keyword evidence="1" id="KW-0472">Membrane</keyword>
<feature type="transmembrane region" description="Helical" evidence="1">
    <location>
        <begin position="7"/>
        <end position="26"/>
    </location>
</feature>
<dbReference type="AlphaFoldDB" id="A0A840C9I1"/>
<dbReference type="InterPro" id="IPR014509">
    <property type="entry name" value="YjdF-like"/>
</dbReference>
<protein>
    <recommendedName>
        <fullName evidence="4">Membrane-spanning protein</fullName>
    </recommendedName>
</protein>